<dbReference type="Pfam" id="PF00196">
    <property type="entry name" value="GerE"/>
    <property type="match status" value="1"/>
</dbReference>
<dbReference type="InterPro" id="IPR036388">
    <property type="entry name" value="WH-like_DNA-bd_sf"/>
</dbReference>
<reference evidence="5 6" key="1">
    <citation type="submission" date="2017-04" db="EMBL/GenBank/DDBJ databases">
        <authorList>
            <person name="Afonso C.L."/>
            <person name="Miller P.J."/>
            <person name="Scott M.A."/>
            <person name="Spackman E."/>
            <person name="Goraichik I."/>
            <person name="Dimitrov K.M."/>
            <person name="Suarez D.L."/>
            <person name="Swayne D.E."/>
        </authorList>
    </citation>
    <scope>NUCLEOTIDE SEQUENCE [LARGE SCALE GENOMIC DNA]</scope>
    <source>
        <strain evidence="5 6">USBA 355</strain>
    </source>
</reference>
<dbReference type="Proteomes" id="UP000192917">
    <property type="component" value="Unassembled WGS sequence"/>
</dbReference>
<evidence type="ECO:0000256" key="2">
    <source>
        <dbReference type="ARBA" id="ARBA00023125"/>
    </source>
</evidence>
<keyword evidence="6" id="KW-1185">Reference proteome</keyword>
<keyword evidence="3" id="KW-0804">Transcription</keyword>
<gene>
    <name evidence="5" type="ORF">SAMN05428998_11856</name>
</gene>
<dbReference type="SMART" id="SM00421">
    <property type="entry name" value="HTH_LUXR"/>
    <property type="match status" value="1"/>
</dbReference>
<name>A0A1Y6CEW7_9PROT</name>
<sequence>MSLAAWNQGLAGAVSAIGSPQFPAELVAALKRLAVFDYSVMFAYCGDVRPIDLYDNFPAGKRRVFVDLYQEGPYLLDPFYLACARKVAPALYRLRDLAPDRFYQSEYFRSYYVQTGLSEEIGFFLALPGEVRAVVSLMRADATPAFSAREFATLQEAWPVVAAAAGQHWRDLHRHFSVEDPGDGPSTIQRTIDYAFRTFGRSVLTARERDVVEYVLKGHSSEAIGKILGISPGTVRIHRKNIYAKLGINSQGELFSQFIRALSSGAGGG</sequence>
<dbReference type="InterPro" id="IPR016032">
    <property type="entry name" value="Sig_transdc_resp-reg_C-effctor"/>
</dbReference>
<dbReference type="PANTHER" id="PTHR44688">
    <property type="entry name" value="DNA-BINDING TRANSCRIPTIONAL ACTIVATOR DEVR_DOSR"/>
    <property type="match status" value="1"/>
</dbReference>
<dbReference type="GO" id="GO:0003677">
    <property type="term" value="F:DNA binding"/>
    <property type="evidence" value="ECO:0007669"/>
    <property type="project" value="UniProtKB-KW"/>
</dbReference>
<dbReference type="AlphaFoldDB" id="A0A1Y6CEW7"/>
<dbReference type="GO" id="GO:0006355">
    <property type="term" value="P:regulation of DNA-templated transcription"/>
    <property type="evidence" value="ECO:0007669"/>
    <property type="project" value="InterPro"/>
</dbReference>
<dbReference type="InterPro" id="IPR000792">
    <property type="entry name" value="Tscrpt_reg_LuxR_C"/>
</dbReference>
<dbReference type="RefSeq" id="WP_085124433.1">
    <property type="nucleotide sequence ID" value="NZ_FWZX01000018.1"/>
</dbReference>
<keyword evidence="1" id="KW-0805">Transcription regulation</keyword>
<feature type="domain" description="HTH luxR-type" evidence="4">
    <location>
        <begin position="197"/>
        <end position="262"/>
    </location>
</feature>
<dbReference type="PRINTS" id="PR00038">
    <property type="entry name" value="HTHLUXR"/>
</dbReference>
<evidence type="ECO:0000259" key="4">
    <source>
        <dbReference type="PROSITE" id="PS50043"/>
    </source>
</evidence>
<protein>
    <submittedName>
        <fullName evidence="5">DNA-binding transcriptional regulator, CsgD family</fullName>
    </submittedName>
</protein>
<dbReference type="Gene3D" id="1.10.10.10">
    <property type="entry name" value="Winged helix-like DNA-binding domain superfamily/Winged helix DNA-binding domain"/>
    <property type="match status" value="1"/>
</dbReference>
<dbReference type="STRING" id="560819.SAMN05428998_11856"/>
<proteinExistence type="predicted"/>
<evidence type="ECO:0000256" key="1">
    <source>
        <dbReference type="ARBA" id="ARBA00023015"/>
    </source>
</evidence>
<evidence type="ECO:0000313" key="6">
    <source>
        <dbReference type="Proteomes" id="UP000192917"/>
    </source>
</evidence>
<dbReference type="PROSITE" id="PS50043">
    <property type="entry name" value="HTH_LUXR_2"/>
    <property type="match status" value="1"/>
</dbReference>
<dbReference type="CDD" id="cd06170">
    <property type="entry name" value="LuxR_C_like"/>
    <property type="match status" value="1"/>
</dbReference>
<dbReference type="PROSITE" id="PS00622">
    <property type="entry name" value="HTH_LUXR_1"/>
    <property type="match status" value="1"/>
</dbReference>
<keyword evidence="2 5" id="KW-0238">DNA-binding</keyword>
<dbReference type="SUPFAM" id="SSF46894">
    <property type="entry name" value="C-terminal effector domain of the bipartite response regulators"/>
    <property type="match status" value="1"/>
</dbReference>
<dbReference type="PANTHER" id="PTHR44688:SF16">
    <property type="entry name" value="DNA-BINDING TRANSCRIPTIONAL ACTIVATOR DEVR_DOSR"/>
    <property type="match status" value="1"/>
</dbReference>
<accession>A0A1Y6CEW7</accession>
<dbReference type="EMBL" id="FWZX01000018">
    <property type="protein sequence ID" value="SMF51587.1"/>
    <property type="molecule type" value="Genomic_DNA"/>
</dbReference>
<evidence type="ECO:0000256" key="3">
    <source>
        <dbReference type="ARBA" id="ARBA00023163"/>
    </source>
</evidence>
<evidence type="ECO:0000313" key="5">
    <source>
        <dbReference type="EMBL" id="SMF51587.1"/>
    </source>
</evidence>
<organism evidence="5 6">
    <name type="scientific">Tistlia consotensis USBA 355</name>
    <dbReference type="NCBI Taxonomy" id="560819"/>
    <lineage>
        <taxon>Bacteria</taxon>
        <taxon>Pseudomonadati</taxon>
        <taxon>Pseudomonadota</taxon>
        <taxon>Alphaproteobacteria</taxon>
        <taxon>Rhodospirillales</taxon>
        <taxon>Rhodovibrionaceae</taxon>
        <taxon>Tistlia</taxon>
    </lineage>
</organism>